<feature type="domain" description="Archease" evidence="5">
    <location>
        <begin position="11"/>
        <end position="145"/>
    </location>
</feature>
<dbReference type="InterPro" id="IPR023572">
    <property type="entry name" value="Archease_dom"/>
</dbReference>
<sequence>MSAGGSARGHRALPHTADIRIEAWGPTREACLAEAVAAVVDGFADTADLAGAPAVRAASADLDADTDEDALLAVLDEVIYLLDTEDAVPVTAEIERTAAGVRARMRLVSVRGLDLGGAIPKAVSLSGLSIGADGDRWSCTATIDV</sequence>
<dbReference type="GO" id="GO:0046872">
    <property type="term" value="F:metal ion binding"/>
    <property type="evidence" value="ECO:0007669"/>
    <property type="project" value="UniProtKB-KW"/>
</dbReference>
<dbReference type="RefSeq" id="WP_137815600.1">
    <property type="nucleotide sequence ID" value="NZ_BJFL01000026.1"/>
</dbReference>
<dbReference type="Gene3D" id="3.55.10.10">
    <property type="entry name" value="Archease domain"/>
    <property type="match status" value="1"/>
</dbReference>
<organism evidence="6 7">
    <name type="scientific">Gandjariella thermophila</name>
    <dbReference type="NCBI Taxonomy" id="1931992"/>
    <lineage>
        <taxon>Bacteria</taxon>
        <taxon>Bacillati</taxon>
        <taxon>Actinomycetota</taxon>
        <taxon>Actinomycetes</taxon>
        <taxon>Pseudonocardiales</taxon>
        <taxon>Pseudonocardiaceae</taxon>
        <taxon>Gandjariella</taxon>
    </lineage>
</organism>
<evidence type="ECO:0000256" key="3">
    <source>
        <dbReference type="ARBA" id="ARBA00022723"/>
    </source>
</evidence>
<dbReference type="Proteomes" id="UP000298860">
    <property type="component" value="Unassembled WGS sequence"/>
</dbReference>
<dbReference type="GO" id="GO:0008033">
    <property type="term" value="P:tRNA processing"/>
    <property type="evidence" value="ECO:0007669"/>
    <property type="project" value="UniProtKB-KW"/>
</dbReference>
<comment type="similarity">
    <text evidence="1">Belongs to the archease family.</text>
</comment>
<evidence type="ECO:0000256" key="2">
    <source>
        <dbReference type="ARBA" id="ARBA00022694"/>
    </source>
</evidence>
<dbReference type="InterPro" id="IPR036820">
    <property type="entry name" value="Archease_dom_sf"/>
</dbReference>
<evidence type="ECO:0000313" key="7">
    <source>
        <dbReference type="Proteomes" id="UP000298860"/>
    </source>
</evidence>
<dbReference type="OrthoDB" id="3827441at2"/>
<dbReference type="AlphaFoldDB" id="A0A4D4JE12"/>
<dbReference type="SUPFAM" id="SSF69819">
    <property type="entry name" value="MTH1598-like"/>
    <property type="match status" value="1"/>
</dbReference>
<keyword evidence="7" id="KW-1185">Reference proteome</keyword>
<evidence type="ECO:0000256" key="4">
    <source>
        <dbReference type="ARBA" id="ARBA00022837"/>
    </source>
</evidence>
<keyword evidence="4" id="KW-0106">Calcium</keyword>
<keyword evidence="2" id="KW-0819">tRNA processing</keyword>
<dbReference type="Pfam" id="PF01951">
    <property type="entry name" value="Archease"/>
    <property type="match status" value="1"/>
</dbReference>
<comment type="caution">
    <text evidence="6">The sequence shown here is derived from an EMBL/GenBank/DDBJ whole genome shotgun (WGS) entry which is preliminary data.</text>
</comment>
<evidence type="ECO:0000313" key="6">
    <source>
        <dbReference type="EMBL" id="GDY32589.1"/>
    </source>
</evidence>
<keyword evidence="3" id="KW-0479">Metal-binding</keyword>
<name>A0A4D4JE12_9PSEU</name>
<evidence type="ECO:0000259" key="5">
    <source>
        <dbReference type="Pfam" id="PF01951"/>
    </source>
</evidence>
<gene>
    <name evidence="6" type="ORF">GTS_42220</name>
</gene>
<proteinExistence type="inferred from homology"/>
<evidence type="ECO:0000256" key="1">
    <source>
        <dbReference type="ARBA" id="ARBA00007963"/>
    </source>
</evidence>
<accession>A0A4D4JE12</accession>
<reference evidence="7" key="1">
    <citation type="submission" date="2019-04" db="EMBL/GenBank/DDBJ databases">
        <title>Draft genome sequence of Pseudonocardiaceae bacterium SL3-2-4.</title>
        <authorList>
            <person name="Ningsih F."/>
            <person name="Yokota A."/>
            <person name="Sakai Y."/>
            <person name="Nanatani K."/>
            <person name="Yabe S."/>
            <person name="Oetari A."/>
            <person name="Sjamsuridzal W."/>
        </authorList>
    </citation>
    <scope>NUCLEOTIDE SEQUENCE [LARGE SCALE GENOMIC DNA]</scope>
    <source>
        <strain evidence="7">SL3-2-4</strain>
    </source>
</reference>
<dbReference type="EMBL" id="BJFL01000026">
    <property type="protein sequence ID" value="GDY32589.1"/>
    <property type="molecule type" value="Genomic_DNA"/>
</dbReference>
<protein>
    <recommendedName>
        <fullName evidence="5">Archease domain-containing protein</fullName>
    </recommendedName>
</protein>